<dbReference type="OrthoDB" id="9779283at2"/>
<feature type="domain" description="Cytochrome c" evidence="6">
    <location>
        <begin position="34"/>
        <end position="112"/>
    </location>
</feature>
<protein>
    <submittedName>
        <fullName evidence="7">Cytochrome c class I</fullName>
    </submittedName>
</protein>
<gene>
    <name evidence="7" type="ordered locus">Deima_0517</name>
</gene>
<sequence length="149" mass="15709" precursor="true">MMRRLKWIAVGALLGLGTLTLTGRAEDAPDPRAAQVRAGAQVFSLVCAMCHGDRLEGVGGPSLSDSAFRAFYEGTTVHGIYNRVRDEMPLDRPGSLTDQEALDVVAYVLRANGVPLPDGGVRADTLDAPVHFAAAPQEDAANPAERAAP</sequence>
<reference evidence="7 8" key="1">
    <citation type="journal article" date="2011" name="Stand. Genomic Sci.">
        <title>Complete genome sequence of Deinococcus maricopensis type strain (LB-34).</title>
        <authorList>
            <person name="Pukall R."/>
            <person name="Zeytun A."/>
            <person name="Lucas S."/>
            <person name="Lapidus A."/>
            <person name="Hammon N."/>
            <person name="Deshpande S."/>
            <person name="Nolan M."/>
            <person name="Cheng J.F."/>
            <person name="Pitluck S."/>
            <person name="Liolios K."/>
            <person name="Pagani I."/>
            <person name="Mikhailova N."/>
            <person name="Ivanova N."/>
            <person name="Mavromatis K."/>
            <person name="Pati A."/>
            <person name="Tapia R."/>
            <person name="Han C."/>
            <person name="Goodwin L."/>
            <person name="Chen A."/>
            <person name="Palaniappan K."/>
            <person name="Land M."/>
            <person name="Hauser L."/>
            <person name="Chang Y.J."/>
            <person name="Jeffries C.D."/>
            <person name="Brambilla E.M."/>
            <person name="Rohde M."/>
            <person name="Goker M."/>
            <person name="Detter J.C."/>
            <person name="Woyke T."/>
            <person name="Bristow J."/>
            <person name="Eisen J.A."/>
            <person name="Markowitz V."/>
            <person name="Hugenholtz P."/>
            <person name="Kyrpides N.C."/>
            <person name="Klenk H.P."/>
        </authorList>
    </citation>
    <scope>NUCLEOTIDE SEQUENCE [LARGE SCALE GENOMIC DNA]</scope>
    <source>
        <strain evidence="8">DSM 21211 / LMG 22137 / NRRL B-23946 / LB-34</strain>
    </source>
</reference>
<reference evidence="8" key="2">
    <citation type="submission" date="2011-01" db="EMBL/GenBank/DDBJ databases">
        <title>The complete genome of Deinococcus maricopensis DSM 21211.</title>
        <authorList>
            <consortium name="US DOE Joint Genome Institute (JGI-PGF)"/>
            <person name="Lucas S."/>
            <person name="Copeland A."/>
            <person name="Lapidus A."/>
            <person name="Goodwin L."/>
            <person name="Pitluck S."/>
            <person name="Kyrpides N."/>
            <person name="Mavromatis K."/>
            <person name="Pagani I."/>
            <person name="Ivanova N."/>
            <person name="Ovchinnikova G."/>
            <person name="Zeytun A."/>
            <person name="Detter J.C."/>
            <person name="Han C."/>
            <person name="Land M."/>
            <person name="Hauser L."/>
            <person name="Markowitz V."/>
            <person name="Cheng J.-F."/>
            <person name="Hugenholtz P."/>
            <person name="Woyke T."/>
            <person name="Wu D."/>
            <person name="Pukall R."/>
            <person name="Gehrich-Schroeter G."/>
            <person name="Brambilla E."/>
            <person name="Klenk H.-P."/>
            <person name="Eisen J.A."/>
        </authorList>
    </citation>
    <scope>NUCLEOTIDE SEQUENCE [LARGE SCALE GENOMIC DNA]</scope>
    <source>
        <strain evidence="8">DSM 21211 / LMG 22137 / NRRL B-23946 / LB-34</strain>
    </source>
</reference>
<dbReference type="PROSITE" id="PS51007">
    <property type="entry name" value="CYTC"/>
    <property type="match status" value="1"/>
</dbReference>
<dbReference type="HOGENOM" id="CLU_1746633_0_0_0"/>
<evidence type="ECO:0000313" key="8">
    <source>
        <dbReference type="Proteomes" id="UP000008635"/>
    </source>
</evidence>
<feature type="signal peptide" evidence="5">
    <location>
        <begin position="1"/>
        <end position="25"/>
    </location>
</feature>
<dbReference type="GO" id="GO:0020037">
    <property type="term" value="F:heme binding"/>
    <property type="evidence" value="ECO:0007669"/>
    <property type="project" value="InterPro"/>
</dbReference>
<dbReference type="STRING" id="709986.Deima_0517"/>
<dbReference type="InterPro" id="IPR036909">
    <property type="entry name" value="Cyt_c-like_dom_sf"/>
</dbReference>
<dbReference type="EMBL" id="CP002454">
    <property type="protein sequence ID" value="ADV66176.1"/>
    <property type="molecule type" value="Genomic_DNA"/>
</dbReference>
<evidence type="ECO:0000256" key="2">
    <source>
        <dbReference type="ARBA" id="ARBA00022723"/>
    </source>
</evidence>
<dbReference type="KEGG" id="dmr:Deima_0517"/>
<dbReference type="GO" id="GO:0046872">
    <property type="term" value="F:metal ion binding"/>
    <property type="evidence" value="ECO:0007669"/>
    <property type="project" value="UniProtKB-KW"/>
</dbReference>
<dbReference type="Gene3D" id="1.10.760.10">
    <property type="entry name" value="Cytochrome c-like domain"/>
    <property type="match status" value="1"/>
</dbReference>
<feature type="chain" id="PRO_5003232202" evidence="5">
    <location>
        <begin position="26"/>
        <end position="149"/>
    </location>
</feature>
<accession>E8U537</accession>
<keyword evidence="8" id="KW-1185">Reference proteome</keyword>
<dbReference type="eggNOG" id="COG2010">
    <property type="taxonomic scope" value="Bacteria"/>
</dbReference>
<dbReference type="Pfam" id="PF13442">
    <property type="entry name" value="Cytochrome_CBB3"/>
    <property type="match status" value="1"/>
</dbReference>
<dbReference type="InterPro" id="IPR009056">
    <property type="entry name" value="Cyt_c-like_dom"/>
</dbReference>
<name>E8U537_DEIML</name>
<evidence type="ECO:0000256" key="3">
    <source>
        <dbReference type="ARBA" id="ARBA00023004"/>
    </source>
</evidence>
<dbReference type="SUPFAM" id="SSF46626">
    <property type="entry name" value="Cytochrome c"/>
    <property type="match status" value="1"/>
</dbReference>
<keyword evidence="1 4" id="KW-0349">Heme</keyword>
<evidence type="ECO:0000259" key="6">
    <source>
        <dbReference type="PROSITE" id="PS51007"/>
    </source>
</evidence>
<dbReference type="RefSeq" id="WP_013555681.1">
    <property type="nucleotide sequence ID" value="NC_014958.1"/>
</dbReference>
<dbReference type="Proteomes" id="UP000008635">
    <property type="component" value="Chromosome"/>
</dbReference>
<evidence type="ECO:0000256" key="5">
    <source>
        <dbReference type="SAM" id="SignalP"/>
    </source>
</evidence>
<proteinExistence type="predicted"/>
<evidence type="ECO:0000256" key="4">
    <source>
        <dbReference type="PROSITE-ProRule" id="PRU00433"/>
    </source>
</evidence>
<keyword evidence="3 4" id="KW-0408">Iron</keyword>
<keyword evidence="2 4" id="KW-0479">Metal-binding</keyword>
<organism evidence="7 8">
    <name type="scientific">Deinococcus maricopensis (strain DSM 21211 / LMG 22137 / NRRL B-23946 / LB-34)</name>
    <dbReference type="NCBI Taxonomy" id="709986"/>
    <lineage>
        <taxon>Bacteria</taxon>
        <taxon>Thermotogati</taxon>
        <taxon>Deinococcota</taxon>
        <taxon>Deinococci</taxon>
        <taxon>Deinococcales</taxon>
        <taxon>Deinococcaceae</taxon>
        <taxon>Deinococcus</taxon>
    </lineage>
</organism>
<dbReference type="GO" id="GO:0009055">
    <property type="term" value="F:electron transfer activity"/>
    <property type="evidence" value="ECO:0007669"/>
    <property type="project" value="InterPro"/>
</dbReference>
<evidence type="ECO:0000256" key="1">
    <source>
        <dbReference type="ARBA" id="ARBA00022617"/>
    </source>
</evidence>
<evidence type="ECO:0000313" key="7">
    <source>
        <dbReference type="EMBL" id="ADV66176.1"/>
    </source>
</evidence>
<dbReference type="AlphaFoldDB" id="E8U537"/>
<keyword evidence="5" id="KW-0732">Signal</keyword>